<evidence type="ECO:0000313" key="3">
    <source>
        <dbReference type="Proteomes" id="UP000037395"/>
    </source>
</evidence>
<comment type="caution">
    <text evidence="2">The sequence shown here is derived from an EMBL/GenBank/DDBJ whole genome shotgun (WGS) entry which is preliminary data.</text>
</comment>
<gene>
    <name evidence="2" type="ORF">HS99_0001535</name>
</gene>
<dbReference type="EMBL" id="JPRF03000001">
    <property type="protein sequence ID" value="OEV39410.1"/>
    <property type="molecule type" value="Genomic_DNA"/>
</dbReference>
<proteinExistence type="predicted"/>
<keyword evidence="3" id="KW-1185">Reference proteome</keyword>
<feature type="region of interest" description="Disordered" evidence="1">
    <location>
        <begin position="1"/>
        <end position="56"/>
    </location>
</feature>
<sequence length="80" mass="8525">MVDAVNECPHATAHAGLRDFRGRSGPADAVKPAHSRTALVRETTGPERCSDRPDHGAVRRLPRLHLGLGSTVVPRVLPAS</sequence>
<evidence type="ECO:0000313" key="2">
    <source>
        <dbReference type="EMBL" id="OEV39410.1"/>
    </source>
</evidence>
<name>A0A1E7NFC9_KITAU</name>
<accession>A0A1E7NFC9</accession>
<feature type="compositionally biased region" description="Basic and acidic residues" evidence="1">
    <location>
        <begin position="44"/>
        <end position="56"/>
    </location>
</feature>
<dbReference type="Proteomes" id="UP000037395">
    <property type="component" value="Unassembled WGS sequence"/>
</dbReference>
<dbReference type="AlphaFoldDB" id="A0A1E7NFC9"/>
<reference evidence="2" key="1">
    <citation type="submission" date="2016-08" db="EMBL/GenBank/DDBJ databases">
        <title>Sequencing, Assembly and Comparative Genomics of S. aureofaciens ATCC 10762.</title>
        <authorList>
            <person name="Gradnigo J.S."/>
            <person name="Johnson N."/>
            <person name="Somerville G.A."/>
        </authorList>
    </citation>
    <scope>NUCLEOTIDE SEQUENCE [LARGE SCALE GENOMIC DNA]</scope>
    <source>
        <strain evidence="2">ATCC 10762</strain>
    </source>
</reference>
<evidence type="ECO:0000256" key="1">
    <source>
        <dbReference type="SAM" id="MobiDB-lite"/>
    </source>
</evidence>
<organism evidence="2 3">
    <name type="scientific">Kitasatospora aureofaciens</name>
    <name type="common">Streptomyces aureofaciens</name>
    <dbReference type="NCBI Taxonomy" id="1894"/>
    <lineage>
        <taxon>Bacteria</taxon>
        <taxon>Bacillati</taxon>
        <taxon>Actinomycetota</taxon>
        <taxon>Actinomycetes</taxon>
        <taxon>Kitasatosporales</taxon>
        <taxon>Streptomycetaceae</taxon>
        <taxon>Kitasatospora</taxon>
    </lineage>
</organism>
<protein>
    <submittedName>
        <fullName evidence="2">Uncharacterized protein</fullName>
    </submittedName>
</protein>